<dbReference type="Pfam" id="PF00144">
    <property type="entry name" value="Beta-lactamase"/>
    <property type="match status" value="1"/>
</dbReference>
<evidence type="ECO:0000313" key="3">
    <source>
        <dbReference type="Proteomes" id="UP000435649"/>
    </source>
</evidence>
<gene>
    <name evidence="2" type="ORF">FYJ85_20825</name>
</gene>
<dbReference type="PROSITE" id="PS51257">
    <property type="entry name" value="PROKAR_LIPOPROTEIN"/>
    <property type="match status" value="1"/>
</dbReference>
<evidence type="ECO:0000259" key="1">
    <source>
        <dbReference type="Pfam" id="PF00144"/>
    </source>
</evidence>
<dbReference type="AlphaFoldDB" id="A0A844G9B6"/>
<reference evidence="2 3" key="1">
    <citation type="submission" date="2019-08" db="EMBL/GenBank/DDBJ databases">
        <title>In-depth cultivation of the pig gut microbiome towards novel bacterial diversity and tailored functional studies.</title>
        <authorList>
            <person name="Wylensek D."/>
            <person name="Hitch T.C.A."/>
            <person name="Clavel T."/>
        </authorList>
    </citation>
    <scope>NUCLEOTIDE SEQUENCE [LARGE SCALE GENOMIC DNA]</scope>
    <source>
        <strain evidence="2 3">BBE-744-WT-12</strain>
    </source>
</reference>
<dbReference type="PANTHER" id="PTHR43283:SF3">
    <property type="entry name" value="BETA-LACTAMASE FAMILY PROTEIN (AFU_ORTHOLOGUE AFUA_5G07500)"/>
    <property type="match status" value="1"/>
</dbReference>
<proteinExistence type="predicted"/>
<protein>
    <submittedName>
        <fullName evidence="2">Beta-lactamase family protein</fullName>
    </submittedName>
</protein>
<dbReference type="Gene3D" id="3.40.710.10">
    <property type="entry name" value="DD-peptidase/beta-lactamase superfamily"/>
    <property type="match status" value="1"/>
</dbReference>
<dbReference type="InterPro" id="IPR001466">
    <property type="entry name" value="Beta-lactam-related"/>
</dbReference>
<keyword evidence="3" id="KW-1185">Reference proteome</keyword>
<dbReference type="InterPro" id="IPR012338">
    <property type="entry name" value="Beta-lactam/transpept-like"/>
</dbReference>
<comment type="caution">
    <text evidence="2">The sequence shown here is derived from an EMBL/GenBank/DDBJ whole genome shotgun (WGS) entry which is preliminary data.</text>
</comment>
<name>A0A844G9B6_9BACT</name>
<evidence type="ECO:0000313" key="2">
    <source>
        <dbReference type="EMBL" id="MST99475.1"/>
    </source>
</evidence>
<dbReference type="PANTHER" id="PTHR43283">
    <property type="entry name" value="BETA-LACTAMASE-RELATED"/>
    <property type="match status" value="1"/>
</dbReference>
<dbReference type="InterPro" id="IPR050789">
    <property type="entry name" value="Diverse_Enzym_Activities"/>
</dbReference>
<sequence>MVQMKTRKNHLKTLLMLIAVMAVITGCQSGKSDVKESGTTFAKDALTPFVQSGQLPGAINVFYKNGIQETTCVGYADVAAGRPITMDDVFMQCSQTKGFCGVTIAILIEEGKISLDDPVSKYLPEFKELWVLASNKDGVKTLVRAKNTLTIRMVMNHTGGFPFEICAKQGNIKGGGWSGGAPLRQTAAIAAASPLLFEPGTKTQYSNTGIDIGAAIVEVVTGQRWEDFLQERVLTPLGMESSSFWPSDRALETQVEMYDCVKDAPAKYRLQNGMQQRPYNDSHVFASAGAGLWTTANDQLKFYKMLMNLGVGDNGVRILKEETVKELLAKSTRPKGMGGYSLGLSAPEEDKEDAWFGHGGAWGTNCMVNWHRKELKLWVVQLCGEPRPWDAARSAAEKKFFQYVIDNTDADAYTGRLK</sequence>
<dbReference type="EMBL" id="VUNS01000037">
    <property type="protein sequence ID" value="MST99475.1"/>
    <property type="molecule type" value="Genomic_DNA"/>
</dbReference>
<dbReference type="SUPFAM" id="SSF56601">
    <property type="entry name" value="beta-lactamase/transpeptidase-like"/>
    <property type="match status" value="1"/>
</dbReference>
<feature type="domain" description="Beta-lactamase-related" evidence="1">
    <location>
        <begin position="44"/>
        <end position="369"/>
    </location>
</feature>
<dbReference type="Proteomes" id="UP000435649">
    <property type="component" value="Unassembled WGS sequence"/>
</dbReference>
<organism evidence="2 3">
    <name type="scientific">Victivallis lenta</name>
    <dbReference type="NCBI Taxonomy" id="2606640"/>
    <lineage>
        <taxon>Bacteria</taxon>
        <taxon>Pseudomonadati</taxon>
        <taxon>Lentisphaerota</taxon>
        <taxon>Lentisphaeria</taxon>
        <taxon>Victivallales</taxon>
        <taxon>Victivallaceae</taxon>
        <taxon>Victivallis</taxon>
    </lineage>
</organism>
<accession>A0A844G9B6</accession>